<dbReference type="SUPFAM" id="SSF54060">
    <property type="entry name" value="His-Me finger endonucleases"/>
    <property type="match status" value="1"/>
</dbReference>
<evidence type="ECO:0000256" key="2">
    <source>
        <dbReference type="ARBA" id="ARBA00022722"/>
    </source>
</evidence>
<keyword evidence="2" id="KW-0540">Nuclease</keyword>
<dbReference type="SMART" id="SM00060">
    <property type="entry name" value="FN3"/>
    <property type="match status" value="1"/>
</dbReference>
<protein>
    <submittedName>
        <fullName evidence="8">Endonuclease I</fullName>
    </submittedName>
</protein>
<gene>
    <name evidence="8" type="ORF">QE404_001354</name>
</gene>
<evidence type="ECO:0000313" key="9">
    <source>
        <dbReference type="Proteomes" id="UP001225072"/>
    </source>
</evidence>
<evidence type="ECO:0000256" key="5">
    <source>
        <dbReference type="SAM" id="SignalP"/>
    </source>
</evidence>
<dbReference type="EMBL" id="JAUTAL010000001">
    <property type="protein sequence ID" value="MDQ1096207.1"/>
    <property type="molecule type" value="Genomic_DNA"/>
</dbReference>
<evidence type="ECO:0000259" key="7">
    <source>
        <dbReference type="PROSITE" id="PS51841"/>
    </source>
</evidence>
<dbReference type="Gene3D" id="2.60.40.10">
    <property type="entry name" value="Immunoglobulins"/>
    <property type="match status" value="1"/>
</dbReference>
<comment type="caution">
    <text evidence="8">The sequence shown here is derived from an EMBL/GenBank/DDBJ whole genome shotgun (WGS) entry which is preliminary data.</text>
</comment>
<dbReference type="Pfam" id="PF04231">
    <property type="entry name" value="Endonuclease_1"/>
    <property type="match status" value="1"/>
</dbReference>
<dbReference type="CDD" id="cd00063">
    <property type="entry name" value="FN3"/>
    <property type="match status" value="1"/>
</dbReference>
<organism evidence="8 9">
    <name type="scientific">Chryseobacterium camelliae</name>
    <dbReference type="NCBI Taxonomy" id="1265445"/>
    <lineage>
        <taxon>Bacteria</taxon>
        <taxon>Pseudomonadati</taxon>
        <taxon>Bacteroidota</taxon>
        <taxon>Flavobacteriia</taxon>
        <taxon>Flavobacteriales</taxon>
        <taxon>Weeksellaceae</taxon>
        <taxon>Chryseobacterium group</taxon>
        <taxon>Chryseobacterium</taxon>
    </lineage>
</organism>
<keyword evidence="9" id="KW-1185">Reference proteome</keyword>
<dbReference type="InterPro" id="IPR026444">
    <property type="entry name" value="Secre_tail"/>
</dbReference>
<dbReference type="InterPro" id="IPR044925">
    <property type="entry name" value="His-Me_finger_sf"/>
</dbReference>
<proteinExistence type="inferred from homology"/>
<dbReference type="InterPro" id="IPR013783">
    <property type="entry name" value="Ig-like_fold"/>
</dbReference>
<dbReference type="SUPFAM" id="SSF49265">
    <property type="entry name" value="Fibronectin type III"/>
    <property type="match status" value="1"/>
</dbReference>
<name>A0ABU0TGM7_9FLAO</name>
<comment type="similarity">
    <text evidence="1">Belongs to the EndA/NucM nuclease family.</text>
</comment>
<feature type="chain" id="PRO_5045881611" evidence="5">
    <location>
        <begin position="20"/>
        <end position="626"/>
    </location>
</feature>
<feature type="signal peptide" evidence="5">
    <location>
        <begin position="1"/>
        <end position="19"/>
    </location>
</feature>
<keyword evidence="4" id="KW-0378">Hydrolase</keyword>
<dbReference type="Pfam" id="PF18962">
    <property type="entry name" value="Por_Secre_tail"/>
    <property type="match status" value="1"/>
</dbReference>
<dbReference type="Pfam" id="PF00041">
    <property type="entry name" value="fn3"/>
    <property type="match status" value="1"/>
</dbReference>
<evidence type="ECO:0000256" key="1">
    <source>
        <dbReference type="ARBA" id="ARBA00006429"/>
    </source>
</evidence>
<dbReference type="NCBIfam" id="TIGR04183">
    <property type="entry name" value="Por_Secre_tail"/>
    <property type="match status" value="1"/>
</dbReference>
<dbReference type="PANTHER" id="PTHR33607:SF2">
    <property type="entry name" value="ENDONUCLEASE-1"/>
    <property type="match status" value="1"/>
</dbReference>
<dbReference type="RefSeq" id="WP_307448227.1">
    <property type="nucleotide sequence ID" value="NZ_JAUTAL010000001.1"/>
</dbReference>
<reference evidence="8 9" key="1">
    <citation type="submission" date="2023-07" db="EMBL/GenBank/DDBJ databases">
        <title>Functional and genomic diversity of the sorghum phyllosphere microbiome.</title>
        <authorList>
            <person name="Shade A."/>
        </authorList>
    </citation>
    <scope>NUCLEOTIDE SEQUENCE [LARGE SCALE GENOMIC DNA]</scope>
    <source>
        <strain evidence="8 9">SORGH_AS_1064</strain>
    </source>
</reference>
<accession>A0ABU0TGM7</accession>
<feature type="domain" description="Fibronectin type-III" evidence="6">
    <location>
        <begin position="296"/>
        <end position="381"/>
    </location>
</feature>
<dbReference type="PROSITE" id="PS51841">
    <property type="entry name" value="LTD"/>
    <property type="match status" value="1"/>
</dbReference>
<dbReference type="InterPro" id="IPR007346">
    <property type="entry name" value="Endonuclease-I"/>
</dbReference>
<sequence length="626" mass="69647">MKKLLLPVIILSSVLQAQAPAGYYDGAAGLTGYMLKSKLHDIISAKNINWNYGDLTNYYNQTDLDRYYDHGASNTTILLDMYSEIPSGPDAYEYTTANIIGSASAEGQGWNREHMMPQSTFYSNYPMYSDLFYVVPTDARINQLRSNYPYGISTTTASNIYYTFTNTSKIGKSAIPNWVYTGRVYEPIDEFKGDIARSLLYFAVRYEGKLGTFNYNNNMSPPSDTNPLDGTEERAFDPAYIAMLLQWHAQDPVSQREIDRNNAVYAIQHNRNPFIDNPSWVSAIWGQTPDAVAPQVPGNLTVSQTGAYFATLSWSASASSDVIGYKIYQNGNLVGATKGTSISIDHLTPSTVYNFTVKAYDNGYLYSADSNTASVTTTASDAYAKDLFFSKYLEGTSNNKALEITNKTGHPVNLSEYRLSIQMPSSSSYYFPDPYELEGILQNNETAVILNPGANFSCYTINQARFVTAAPQMTFSGNQYIELRYKSSSTVDALGVTGQNNSQVLANVSLYRKSTINQPTATFNINEWNIYGTDYCQNLGVLGTSDILFASNENTLKMYPNPVFETIFVTGKTGEVHSAEVLDYSGKLIYREKDPFRYKSSISVQGLPAGSYLLRLDGKTYPFIKK</sequence>
<keyword evidence="8" id="KW-0255">Endonuclease</keyword>
<dbReference type="InterPro" id="IPR001322">
    <property type="entry name" value="Lamin_tail_dom"/>
</dbReference>
<dbReference type="InterPro" id="IPR003961">
    <property type="entry name" value="FN3_dom"/>
</dbReference>
<dbReference type="PANTHER" id="PTHR33607">
    <property type="entry name" value="ENDONUCLEASE-1"/>
    <property type="match status" value="1"/>
</dbReference>
<evidence type="ECO:0000256" key="4">
    <source>
        <dbReference type="ARBA" id="ARBA00022801"/>
    </source>
</evidence>
<dbReference type="Proteomes" id="UP001225072">
    <property type="component" value="Unassembled WGS sequence"/>
</dbReference>
<evidence type="ECO:0000313" key="8">
    <source>
        <dbReference type="EMBL" id="MDQ1096207.1"/>
    </source>
</evidence>
<evidence type="ECO:0000256" key="3">
    <source>
        <dbReference type="ARBA" id="ARBA00022729"/>
    </source>
</evidence>
<dbReference type="InterPro" id="IPR036116">
    <property type="entry name" value="FN3_sf"/>
</dbReference>
<dbReference type="GO" id="GO:0004519">
    <property type="term" value="F:endonuclease activity"/>
    <property type="evidence" value="ECO:0007669"/>
    <property type="project" value="UniProtKB-KW"/>
</dbReference>
<feature type="domain" description="LTD" evidence="7">
    <location>
        <begin position="376"/>
        <end position="592"/>
    </location>
</feature>
<evidence type="ECO:0000259" key="6">
    <source>
        <dbReference type="PROSITE" id="PS50853"/>
    </source>
</evidence>
<keyword evidence="3 5" id="KW-0732">Signal</keyword>
<dbReference type="PROSITE" id="PS50853">
    <property type="entry name" value="FN3"/>
    <property type="match status" value="1"/>
</dbReference>